<dbReference type="AlphaFoldDB" id="A0A7V3KMG5"/>
<dbReference type="GO" id="GO:0005886">
    <property type="term" value="C:plasma membrane"/>
    <property type="evidence" value="ECO:0007669"/>
    <property type="project" value="UniProtKB-SubCell"/>
</dbReference>
<evidence type="ECO:0000313" key="11">
    <source>
        <dbReference type="EMBL" id="HGB35404.1"/>
    </source>
</evidence>
<dbReference type="Gene3D" id="2.30.30.60">
    <property type="match status" value="1"/>
</dbReference>
<feature type="transmembrane region" description="Helical" evidence="7">
    <location>
        <begin position="153"/>
        <end position="173"/>
    </location>
</feature>
<feature type="transmembrane region" description="Helical" evidence="7">
    <location>
        <begin position="59"/>
        <end position="80"/>
    </location>
</feature>
<gene>
    <name evidence="11" type="ORF">ENV38_00645</name>
</gene>
<evidence type="ECO:0000256" key="7">
    <source>
        <dbReference type="SAM" id="Phobius"/>
    </source>
</evidence>
<protein>
    <submittedName>
        <fullName evidence="11">Mechanosensitive ion channel</fullName>
    </submittedName>
</protein>
<keyword evidence="3" id="KW-1003">Cell membrane</keyword>
<keyword evidence="5 7" id="KW-1133">Transmembrane helix</keyword>
<feature type="domain" description="Mechanosensitive ion channel MscS C-terminal" evidence="9">
    <location>
        <begin position="251"/>
        <end position="337"/>
    </location>
</feature>
<feature type="transmembrane region" description="Helical" evidence="7">
    <location>
        <begin position="16"/>
        <end position="38"/>
    </location>
</feature>
<feature type="domain" description="Mechanosensitive ion channel MscS" evidence="8">
    <location>
        <begin position="176"/>
        <end position="241"/>
    </location>
</feature>
<feature type="domain" description="Mechanosensitive ion channel transmembrane helices 2/3" evidence="10">
    <location>
        <begin position="133"/>
        <end position="174"/>
    </location>
</feature>
<dbReference type="EMBL" id="DTGD01000026">
    <property type="protein sequence ID" value="HGB35404.1"/>
    <property type="molecule type" value="Genomic_DNA"/>
</dbReference>
<dbReference type="Gene3D" id="1.10.287.1260">
    <property type="match status" value="1"/>
</dbReference>
<feature type="transmembrane region" description="Helical" evidence="7">
    <location>
        <begin position="123"/>
        <end position="147"/>
    </location>
</feature>
<dbReference type="SUPFAM" id="SSF82861">
    <property type="entry name" value="Mechanosensitive channel protein MscS (YggB), transmembrane region"/>
    <property type="match status" value="1"/>
</dbReference>
<dbReference type="InterPro" id="IPR010920">
    <property type="entry name" value="LSM_dom_sf"/>
</dbReference>
<name>A0A7V3KMG5_UNCW3</name>
<evidence type="ECO:0000256" key="3">
    <source>
        <dbReference type="ARBA" id="ARBA00022475"/>
    </source>
</evidence>
<dbReference type="PANTHER" id="PTHR30566:SF25">
    <property type="entry name" value="INNER MEMBRANE PROTEIN"/>
    <property type="match status" value="1"/>
</dbReference>
<reference evidence="11" key="1">
    <citation type="journal article" date="2020" name="mSystems">
        <title>Genome- and Community-Level Interaction Insights into Carbon Utilization and Element Cycling Functions of Hydrothermarchaeota in Hydrothermal Sediment.</title>
        <authorList>
            <person name="Zhou Z."/>
            <person name="Liu Y."/>
            <person name="Xu W."/>
            <person name="Pan J."/>
            <person name="Luo Z.H."/>
            <person name="Li M."/>
        </authorList>
    </citation>
    <scope>NUCLEOTIDE SEQUENCE [LARGE SCALE GENOMIC DNA]</scope>
    <source>
        <strain evidence="11">SpSt-754</strain>
    </source>
</reference>
<evidence type="ECO:0000256" key="5">
    <source>
        <dbReference type="ARBA" id="ARBA00022989"/>
    </source>
</evidence>
<dbReference type="InterPro" id="IPR006685">
    <property type="entry name" value="MscS_channel_2nd"/>
</dbReference>
<sequence length="344" mass="37932">MHYIIGQNLGTAMHNYLKITLFLTAGTLTGLLIDQLILKKLLRVFEKSKRQGEEAVVWSLRYWVILWAILIASDILVGQIKLESSVVKGFRQFFYIVAIISVTIALARLSGKLVDISIAKLKTALPGVSLLTNLARITVYIIGGLVLLHTLGISIAPILTGLGIGGVAVALALQSTLTNLVAGIQIIAGGKLKVGDYVKLETGEEGYVEDITWSNTLIRDLSNNMIVVPNSRVTTSIFKNYYLPDAEMSVGVPIVVSVEADLNKVERLCVEVGKEVIQEVPGAVKTFEPIVRFSSLSEWGLVVNVFFRVINPKDQFLLKHVFLKKITTKFQEEGIKFPIRFPQI</sequence>
<comment type="caution">
    <text evidence="11">The sequence shown here is derived from an EMBL/GenBank/DDBJ whole genome shotgun (WGS) entry which is preliminary data.</text>
</comment>
<dbReference type="Pfam" id="PF21082">
    <property type="entry name" value="MS_channel_3rd"/>
    <property type="match status" value="1"/>
</dbReference>
<evidence type="ECO:0000259" key="8">
    <source>
        <dbReference type="Pfam" id="PF00924"/>
    </source>
</evidence>
<dbReference type="InterPro" id="IPR011066">
    <property type="entry name" value="MscS_channel_C_sf"/>
</dbReference>
<dbReference type="Pfam" id="PF00924">
    <property type="entry name" value="MS_channel_2nd"/>
    <property type="match status" value="1"/>
</dbReference>
<evidence type="ECO:0000256" key="2">
    <source>
        <dbReference type="ARBA" id="ARBA00008017"/>
    </source>
</evidence>
<organism evidence="11">
    <name type="scientific">candidate division WOR-3 bacterium</name>
    <dbReference type="NCBI Taxonomy" id="2052148"/>
    <lineage>
        <taxon>Bacteria</taxon>
        <taxon>Bacteria division WOR-3</taxon>
    </lineage>
</organism>
<evidence type="ECO:0000259" key="9">
    <source>
        <dbReference type="Pfam" id="PF21082"/>
    </source>
</evidence>
<evidence type="ECO:0000256" key="1">
    <source>
        <dbReference type="ARBA" id="ARBA00004651"/>
    </source>
</evidence>
<dbReference type="SUPFAM" id="SSF82689">
    <property type="entry name" value="Mechanosensitive channel protein MscS (YggB), C-terminal domain"/>
    <property type="match status" value="1"/>
</dbReference>
<dbReference type="SUPFAM" id="SSF50182">
    <property type="entry name" value="Sm-like ribonucleoproteins"/>
    <property type="match status" value="1"/>
</dbReference>
<dbReference type="InterPro" id="IPR049278">
    <property type="entry name" value="MS_channel_C"/>
</dbReference>
<comment type="subcellular location">
    <subcellularLocation>
        <location evidence="1">Cell membrane</location>
        <topology evidence="1">Multi-pass membrane protein</topology>
    </subcellularLocation>
</comment>
<dbReference type="InterPro" id="IPR023408">
    <property type="entry name" value="MscS_beta-dom_sf"/>
</dbReference>
<dbReference type="Pfam" id="PF21088">
    <property type="entry name" value="MS_channel_1st"/>
    <property type="match status" value="1"/>
</dbReference>
<accession>A0A7V3KMG5</accession>
<keyword evidence="6 7" id="KW-0472">Membrane</keyword>
<dbReference type="Gene3D" id="3.30.70.100">
    <property type="match status" value="1"/>
</dbReference>
<evidence type="ECO:0000256" key="4">
    <source>
        <dbReference type="ARBA" id="ARBA00022692"/>
    </source>
</evidence>
<dbReference type="GO" id="GO:0055085">
    <property type="term" value="P:transmembrane transport"/>
    <property type="evidence" value="ECO:0007669"/>
    <property type="project" value="InterPro"/>
</dbReference>
<keyword evidence="4 7" id="KW-0812">Transmembrane</keyword>
<evidence type="ECO:0000259" key="10">
    <source>
        <dbReference type="Pfam" id="PF21088"/>
    </source>
</evidence>
<feature type="transmembrane region" description="Helical" evidence="7">
    <location>
        <begin position="92"/>
        <end position="111"/>
    </location>
</feature>
<proteinExistence type="inferred from homology"/>
<dbReference type="PANTHER" id="PTHR30566">
    <property type="entry name" value="YNAI-RELATED MECHANOSENSITIVE ION CHANNEL"/>
    <property type="match status" value="1"/>
</dbReference>
<dbReference type="InterPro" id="IPR011014">
    <property type="entry name" value="MscS_channel_TM-2"/>
</dbReference>
<dbReference type="InterPro" id="IPR049142">
    <property type="entry name" value="MS_channel_1st"/>
</dbReference>
<evidence type="ECO:0000256" key="6">
    <source>
        <dbReference type="ARBA" id="ARBA00023136"/>
    </source>
</evidence>
<comment type="similarity">
    <text evidence="2">Belongs to the MscS (TC 1.A.23) family.</text>
</comment>